<dbReference type="EMBL" id="BK016230">
    <property type="protein sequence ID" value="DAG03394.1"/>
    <property type="molecule type" value="Genomic_DNA"/>
</dbReference>
<evidence type="ECO:0000313" key="1">
    <source>
        <dbReference type="EMBL" id="DAG03394.1"/>
    </source>
</evidence>
<protein>
    <submittedName>
        <fullName evidence="1">DnaB-like replicative helicase</fullName>
    </submittedName>
</protein>
<dbReference type="SUPFAM" id="SSF52540">
    <property type="entry name" value="P-loop containing nucleoside triphosphate hydrolases"/>
    <property type="match status" value="1"/>
</dbReference>
<proteinExistence type="predicted"/>
<keyword evidence="1" id="KW-0547">Nucleotide-binding</keyword>
<dbReference type="GO" id="GO:0004386">
    <property type="term" value="F:helicase activity"/>
    <property type="evidence" value="ECO:0007669"/>
    <property type="project" value="UniProtKB-KW"/>
</dbReference>
<keyword evidence="1" id="KW-0347">Helicase</keyword>
<sequence>MAKFEFDTDFQFEILRYTLQHPEGYKVVNLYSEDYFTLIEHTILAKVIKDYYKNYKKVPSKAVYMEELRKLLSDRSVTSSLLESELDNVRSLARDLFKGSVKDPEYIVKQTEKFAQYLDLKDTIETMDILDFERYHTFSDKVSKAISPRVIVEDLSRSFLIEGLSDRQLMRRDVQTIFPTPFRQINKLTNAGGYPKGATIVIVDKPKKKKTAFLVNVIVGYLKMGKKVLVIDLENGEEEYMARLEQCMSNKTKMELLSGDYDKDVKKTFRKYKRLGGEVVVRRLPALVTNGNTVDRLITDLEENFGFYPNVLVTDYMGKMGSNTGKEALSERISEAYIDMSNVMLKHNIDVHWTANHVTRLGAKHEKTRYEGEDIAGAIEIIRHANAAFGLNRTEDEEMAGVQRLEIIDQRDGTPRGRAVFFTDMDRQRFKEMTTAQRKEFDEQFNHFVTEEEDTAASQPTDNNGDL</sequence>
<dbReference type="InterPro" id="IPR027417">
    <property type="entry name" value="P-loop_NTPase"/>
</dbReference>
<dbReference type="Gene3D" id="3.40.50.300">
    <property type="entry name" value="P-loop containing nucleotide triphosphate hydrolases"/>
    <property type="match status" value="1"/>
</dbReference>
<organism evidence="1">
    <name type="scientific">Ackermannviridae sp. ctUml7</name>
    <dbReference type="NCBI Taxonomy" id="2825753"/>
    <lineage>
        <taxon>Viruses</taxon>
        <taxon>Duplodnaviria</taxon>
        <taxon>Heunggongvirae</taxon>
        <taxon>Uroviricota</taxon>
        <taxon>Caudoviricetes</taxon>
        <taxon>Pantevenvirales</taxon>
        <taxon>Ackermannviridae</taxon>
    </lineage>
</organism>
<name>A0A8S5V9E2_9CAUD</name>
<keyword evidence="1" id="KW-0378">Hydrolase</keyword>
<accession>A0A8S5V9E2</accession>
<reference evidence="1" key="1">
    <citation type="journal article" date="2021" name="Proc. Natl. Acad. Sci. U.S.A.">
        <title>A Catalog of Tens of Thousands of Viruses from Human Metagenomes Reveals Hidden Associations with Chronic Diseases.</title>
        <authorList>
            <person name="Tisza M.J."/>
            <person name="Buck C.B."/>
        </authorList>
    </citation>
    <scope>NUCLEOTIDE SEQUENCE</scope>
    <source>
        <strain evidence="1">CtUml7</strain>
    </source>
</reference>
<keyword evidence="1" id="KW-0067">ATP-binding</keyword>